<keyword evidence="2" id="KW-1185">Reference proteome</keyword>
<protein>
    <submittedName>
        <fullName evidence="1">Uncharacterized protein</fullName>
    </submittedName>
</protein>
<accession>A0ACC1N8J7</accession>
<evidence type="ECO:0000313" key="2">
    <source>
        <dbReference type="Proteomes" id="UP001143856"/>
    </source>
</evidence>
<evidence type="ECO:0000313" key="1">
    <source>
        <dbReference type="EMBL" id="KAJ2975196.1"/>
    </source>
</evidence>
<comment type="caution">
    <text evidence="1">The sequence shown here is derived from an EMBL/GenBank/DDBJ whole genome shotgun (WGS) entry which is preliminary data.</text>
</comment>
<name>A0ACC1N8J7_9PEZI</name>
<sequence length="312" mass="38143">MAQVYRERERDVRYTRERSGSSSDDERQYKTVSHYKVGGPRGTTTRLERVERYDDEDDHRSRYSHSHAGRAPTEVVEVDRRTEKTVYPDRPRSAFDDPYRNERVEYERDIERDRDYLIPERQPRTRVVEETRDIVEDTRGHYWDRSRPWDDHETDVRLEKRVVRRDSDGDVKVKEKTLDIHKDKHHHHHDDPREYKERDVKIERRYVDDRDPHDAEVERYRREVEYYSTPDPQHGPIVIRQKMPEQKVIVHEAPAPAPVIVPRADPQFIVLRDGNREPRRDDDYYRRQDERRYENDAYDEDYYIKRTETPSR</sequence>
<dbReference type="EMBL" id="JAPDGR010002566">
    <property type="protein sequence ID" value="KAJ2975196.1"/>
    <property type="molecule type" value="Genomic_DNA"/>
</dbReference>
<gene>
    <name evidence="1" type="ORF">NUW58_g8426</name>
</gene>
<dbReference type="Proteomes" id="UP001143856">
    <property type="component" value="Unassembled WGS sequence"/>
</dbReference>
<reference evidence="1" key="1">
    <citation type="submission" date="2022-10" db="EMBL/GenBank/DDBJ databases">
        <title>Genome Sequence of Xylaria curta.</title>
        <authorList>
            <person name="Buettner E."/>
        </authorList>
    </citation>
    <scope>NUCLEOTIDE SEQUENCE</scope>
    <source>
        <strain evidence="1">Babe10</strain>
    </source>
</reference>
<proteinExistence type="predicted"/>
<organism evidence="1 2">
    <name type="scientific">Xylaria curta</name>
    <dbReference type="NCBI Taxonomy" id="42375"/>
    <lineage>
        <taxon>Eukaryota</taxon>
        <taxon>Fungi</taxon>
        <taxon>Dikarya</taxon>
        <taxon>Ascomycota</taxon>
        <taxon>Pezizomycotina</taxon>
        <taxon>Sordariomycetes</taxon>
        <taxon>Xylariomycetidae</taxon>
        <taxon>Xylariales</taxon>
        <taxon>Xylariaceae</taxon>
        <taxon>Xylaria</taxon>
    </lineage>
</organism>